<dbReference type="PANTHER" id="PTHR30032">
    <property type="entry name" value="N-ACETYLMURAMOYL-L-ALANINE AMIDASE-RELATED"/>
    <property type="match status" value="1"/>
</dbReference>
<sequence>MTRIRSAITATIMAIGLVAGSVAVSTSSAAASDSATHAISGHVANLSPAGQNSFGVSAHILVFDENGNYAQWGDADWKGNYRLEGLKDGDYRIQFTEYHSPYSADDVGLAPTWWGDTPFRSEAKVLTIDGADEVADVGMVAGASIKGVVDTTAWYSDNVQRATTYIQNPDGSWERGAEATVTNGSYFMIGVPAAPQVILFSDYTNGIGGGRMYSPQYWPNQPTRSTAKVIQPAPGDQLTGYNATLLPWAARAVQRISGADRFEASANISASHFSAGVPVVFVADGTNYPDALSAGPVAAHLGGPVLLVTPGDVPAPIASELNRLKPQKIYVVGGPNSVNNSTYSRLAQFAPQIERIGGTDRYEVSRKLALLAAPAITPDPTSGESRIQVLFADGRGFADALSAGSAAASGGGVVVLVNGANSKLDAPTTALIHQLQPESAWVIGGPNSMSPALDDNIRSLGVGFNRIAGATRYDVSAELGDYFVGWGEDSNAYLALGSNFPDALSGAALAGATDAILFITPSDCVPGRVLDRMKTSGTPNAILLGGPNSLGAGVEQMRRC</sequence>
<evidence type="ECO:0000256" key="1">
    <source>
        <dbReference type="SAM" id="SignalP"/>
    </source>
</evidence>
<keyword evidence="1" id="KW-0732">Signal</keyword>
<gene>
    <name evidence="2" type="ORF">SAMN05216554_2696</name>
</gene>
<dbReference type="PANTHER" id="PTHR30032:SF8">
    <property type="entry name" value="GERMINATION-SPECIFIC N-ACETYLMURAMOYL-L-ALANINE AMIDASE"/>
    <property type="match status" value="1"/>
</dbReference>
<dbReference type="Gene3D" id="3.40.50.12090">
    <property type="match status" value="1"/>
</dbReference>
<keyword evidence="3" id="KW-1185">Reference proteome</keyword>
<proteinExistence type="predicted"/>
<dbReference type="STRING" id="381665.SAMN05216554_2696"/>
<evidence type="ECO:0000313" key="3">
    <source>
        <dbReference type="Proteomes" id="UP000198891"/>
    </source>
</evidence>
<protein>
    <submittedName>
        <fullName evidence="2">Putative cell wall binding repeat 2</fullName>
    </submittedName>
</protein>
<feature type="chain" id="PRO_5038748071" evidence="1">
    <location>
        <begin position="30"/>
        <end position="560"/>
    </location>
</feature>
<reference evidence="2 3" key="1">
    <citation type="submission" date="2016-10" db="EMBL/GenBank/DDBJ databases">
        <authorList>
            <person name="de Groot N.N."/>
        </authorList>
    </citation>
    <scope>NUCLEOTIDE SEQUENCE [LARGE SCALE GENOMIC DNA]</scope>
    <source>
        <strain evidence="2 3">CGMCC 4.3491</strain>
    </source>
</reference>
<organism evidence="2 3">
    <name type="scientific">Herbiconiux ginsengi</name>
    <dbReference type="NCBI Taxonomy" id="381665"/>
    <lineage>
        <taxon>Bacteria</taxon>
        <taxon>Bacillati</taxon>
        <taxon>Actinomycetota</taxon>
        <taxon>Actinomycetes</taxon>
        <taxon>Micrococcales</taxon>
        <taxon>Microbacteriaceae</taxon>
        <taxon>Herbiconiux</taxon>
    </lineage>
</organism>
<evidence type="ECO:0000313" key="2">
    <source>
        <dbReference type="EMBL" id="SDZ15927.1"/>
    </source>
</evidence>
<dbReference type="AlphaFoldDB" id="A0A1H3QR99"/>
<dbReference type="EMBL" id="FNPZ01000002">
    <property type="protein sequence ID" value="SDZ15927.1"/>
    <property type="molecule type" value="Genomic_DNA"/>
</dbReference>
<dbReference type="Proteomes" id="UP000198891">
    <property type="component" value="Unassembled WGS sequence"/>
</dbReference>
<dbReference type="InterPro" id="IPR007253">
    <property type="entry name" value="Cell_wall-bd_2"/>
</dbReference>
<accession>A0A1H3QR99</accession>
<name>A0A1H3QR99_9MICO</name>
<dbReference type="InterPro" id="IPR051922">
    <property type="entry name" value="Bact_Sporulation_Assoc"/>
</dbReference>
<dbReference type="OrthoDB" id="5143602at2"/>
<dbReference type="RefSeq" id="WP_092554491.1">
    <property type="nucleotide sequence ID" value="NZ_FNPZ01000002.1"/>
</dbReference>
<feature type="signal peptide" evidence="1">
    <location>
        <begin position="1"/>
        <end position="29"/>
    </location>
</feature>
<dbReference type="Pfam" id="PF04122">
    <property type="entry name" value="CW_binding_2"/>
    <property type="match status" value="3"/>
</dbReference>